<protein>
    <submittedName>
        <fullName evidence="1">Uncharacterized protein</fullName>
    </submittedName>
</protein>
<dbReference type="EMBL" id="BQNB010012294">
    <property type="protein sequence ID" value="GJT01745.1"/>
    <property type="molecule type" value="Genomic_DNA"/>
</dbReference>
<evidence type="ECO:0000313" key="1">
    <source>
        <dbReference type="EMBL" id="GJT01745.1"/>
    </source>
</evidence>
<keyword evidence="2" id="KW-1185">Reference proteome</keyword>
<reference evidence="1" key="1">
    <citation type="journal article" date="2022" name="Int. J. Mol. Sci.">
        <title>Draft Genome of Tanacetum Coccineum: Genomic Comparison of Closely Related Tanacetum-Family Plants.</title>
        <authorList>
            <person name="Yamashiro T."/>
            <person name="Shiraishi A."/>
            <person name="Nakayama K."/>
            <person name="Satake H."/>
        </authorList>
    </citation>
    <scope>NUCLEOTIDE SEQUENCE</scope>
</reference>
<sequence length="84" mass="9555">MAQSCFMKAEDKYLERSTEGHHLRANAVNARASYTEMMKLFENAAKSIYSNSKSWPMRDRIIEQQVLGNQNAQLLAALYGELAL</sequence>
<accession>A0ABQ5AGF5</accession>
<comment type="caution">
    <text evidence="1">The sequence shown here is derived from an EMBL/GenBank/DDBJ whole genome shotgun (WGS) entry which is preliminary data.</text>
</comment>
<proteinExistence type="predicted"/>
<gene>
    <name evidence="1" type="ORF">Tco_0822914</name>
</gene>
<evidence type="ECO:0000313" key="2">
    <source>
        <dbReference type="Proteomes" id="UP001151760"/>
    </source>
</evidence>
<organism evidence="1 2">
    <name type="scientific">Tanacetum coccineum</name>
    <dbReference type="NCBI Taxonomy" id="301880"/>
    <lineage>
        <taxon>Eukaryota</taxon>
        <taxon>Viridiplantae</taxon>
        <taxon>Streptophyta</taxon>
        <taxon>Embryophyta</taxon>
        <taxon>Tracheophyta</taxon>
        <taxon>Spermatophyta</taxon>
        <taxon>Magnoliopsida</taxon>
        <taxon>eudicotyledons</taxon>
        <taxon>Gunneridae</taxon>
        <taxon>Pentapetalae</taxon>
        <taxon>asterids</taxon>
        <taxon>campanulids</taxon>
        <taxon>Asterales</taxon>
        <taxon>Asteraceae</taxon>
        <taxon>Asteroideae</taxon>
        <taxon>Anthemideae</taxon>
        <taxon>Anthemidinae</taxon>
        <taxon>Tanacetum</taxon>
    </lineage>
</organism>
<name>A0ABQ5AGF5_9ASTR</name>
<reference evidence="1" key="2">
    <citation type="submission" date="2022-01" db="EMBL/GenBank/DDBJ databases">
        <authorList>
            <person name="Yamashiro T."/>
            <person name="Shiraishi A."/>
            <person name="Satake H."/>
            <person name="Nakayama K."/>
        </authorList>
    </citation>
    <scope>NUCLEOTIDE SEQUENCE</scope>
</reference>
<dbReference type="Proteomes" id="UP001151760">
    <property type="component" value="Unassembled WGS sequence"/>
</dbReference>